<dbReference type="InterPro" id="IPR013534">
    <property type="entry name" value="Starch_synth_cat_dom"/>
</dbReference>
<evidence type="ECO:0000259" key="9">
    <source>
        <dbReference type="Pfam" id="PF00534"/>
    </source>
</evidence>
<dbReference type="Gene3D" id="3.40.50.2000">
    <property type="entry name" value="Glycogen Phosphorylase B"/>
    <property type="match status" value="2"/>
</dbReference>
<name>A0AAJ5WTZ7_9BACT</name>
<feature type="domain" description="Glycosyl transferase family 1" evidence="9">
    <location>
        <begin position="281"/>
        <end position="444"/>
    </location>
</feature>
<dbReference type="NCBIfam" id="TIGR02095">
    <property type="entry name" value="glgA"/>
    <property type="match status" value="1"/>
</dbReference>
<comment type="pathway">
    <text evidence="3 8">Glycan biosynthesis; glycogen biosynthesis.</text>
</comment>
<dbReference type="AlphaFoldDB" id="A0AAJ5WTZ7"/>
<evidence type="ECO:0000256" key="2">
    <source>
        <dbReference type="ARBA" id="ARBA00002764"/>
    </source>
</evidence>
<dbReference type="Pfam" id="PF08323">
    <property type="entry name" value="Glyco_transf_5"/>
    <property type="match status" value="1"/>
</dbReference>
<keyword evidence="5 8" id="KW-0328">Glycosyltransferase</keyword>
<dbReference type="PANTHER" id="PTHR45825">
    <property type="entry name" value="GRANULE-BOUND STARCH SYNTHASE 1, CHLOROPLASTIC/AMYLOPLASTIC"/>
    <property type="match status" value="1"/>
</dbReference>
<dbReference type="CDD" id="cd03791">
    <property type="entry name" value="GT5_Glycogen_synthase_DULL1-like"/>
    <property type="match status" value="1"/>
</dbReference>
<evidence type="ECO:0000256" key="4">
    <source>
        <dbReference type="ARBA" id="ARBA00010281"/>
    </source>
</evidence>
<comment type="catalytic activity">
    <reaction evidence="1 8">
        <text>[(1-&gt;4)-alpha-D-glucosyl](n) + ADP-alpha-D-glucose = [(1-&gt;4)-alpha-D-glucosyl](n+1) + ADP + H(+)</text>
        <dbReference type="Rhea" id="RHEA:18189"/>
        <dbReference type="Rhea" id="RHEA-COMP:9584"/>
        <dbReference type="Rhea" id="RHEA-COMP:9587"/>
        <dbReference type="ChEBI" id="CHEBI:15378"/>
        <dbReference type="ChEBI" id="CHEBI:15444"/>
        <dbReference type="ChEBI" id="CHEBI:57498"/>
        <dbReference type="ChEBI" id="CHEBI:456216"/>
        <dbReference type="EC" id="2.4.1.21"/>
    </reaction>
</comment>
<comment type="function">
    <text evidence="2 8">Synthesizes alpha-1,4-glucan chains using ADP-glucose.</text>
</comment>
<accession>A0AAJ5WTZ7</accession>
<comment type="similarity">
    <text evidence="4 8">Belongs to the glycosyltransferase 1 family. Bacterial/plant glycogen synthase subfamily.</text>
</comment>
<evidence type="ECO:0000313" key="12">
    <source>
        <dbReference type="Proteomes" id="UP001220610"/>
    </source>
</evidence>
<reference evidence="11" key="1">
    <citation type="submission" date="2023-03" db="EMBL/GenBank/DDBJ databases">
        <title>Andean soil-derived lignocellulolytic bacterial consortium as a source of novel taxa and putative plastic-active enzymes.</title>
        <authorList>
            <person name="Diaz-Garcia L."/>
            <person name="Chuvochina M."/>
            <person name="Feuerriegel G."/>
            <person name="Bunk B."/>
            <person name="Sproer C."/>
            <person name="Streit W.R."/>
            <person name="Rodriguez L.M."/>
            <person name="Overmann J."/>
            <person name="Jimenez D.J."/>
        </authorList>
    </citation>
    <scope>NUCLEOTIDE SEQUENCE</scope>
    <source>
        <strain evidence="11">MAG 7</strain>
    </source>
</reference>
<organism evidence="11 12">
    <name type="scientific">Candidatus Pseudobacter hemicellulosilyticus</name>
    <dbReference type="NCBI Taxonomy" id="3121375"/>
    <lineage>
        <taxon>Bacteria</taxon>
        <taxon>Pseudomonadati</taxon>
        <taxon>Bacteroidota</taxon>
        <taxon>Chitinophagia</taxon>
        <taxon>Chitinophagales</taxon>
        <taxon>Chitinophagaceae</taxon>
        <taxon>Pseudobacter</taxon>
    </lineage>
</organism>
<sequence length="475" mass="54477">MEILHVSAECYPVAKAGGLGDVVGALPKYLNNQGHIAKVVIPMYRTKFLYANEWEVVHKGYSNLGNWFFEFTVIKEKHNVLGFDLYLVDINGLLDREKVYGYDDDTERFVGFQIAVLDWVNAWRHRPDVIHVHDHHTALIPFMMKHCYRYQSLAGIPSVLTIHNAQYQGWMGWDKSIYIPQWDTWKWGLLEWNNTINPLACGIRSAWKVTTVSPSYMEELRYMSNGLEPLFEYEKGKCIGILNGIDAKVWDPATDEYLINHYDIATLEAGKLQNKMALCEQFGLDPDKPLISFIGRLVGEKGADLLPRVIGDSFFHIGRRMNFLMLGTGFPEVEAGLQALKPLSQYDYNVFIGYNEGLSHTIYAGSDFLLMPSRVEPCGLNQLYSMRYGTIPMVRRTGGLKDTVIDFGETDGYGICYNYTEVGDITHAVWRATELYQDKEKMRQVRRRMMALDFSWENSVQQYVDVYAALLGPTR</sequence>
<dbReference type="GO" id="GO:0004373">
    <property type="term" value="F:alpha-1,4-glucan glucosyltransferase (UDP-glucose donor) activity"/>
    <property type="evidence" value="ECO:0007669"/>
    <property type="project" value="InterPro"/>
</dbReference>
<dbReference type="HAMAP" id="MF_00484">
    <property type="entry name" value="Glycogen_synth"/>
    <property type="match status" value="1"/>
</dbReference>
<evidence type="ECO:0000256" key="8">
    <source>
        <dbReference type="HAMAP-Rule" id="MF_00484"/>
    </source>
</evidence>
<evidence type="ECO:0000256" key="3">
    <source>
        <dbReference type="ARBA" id="ARBA00004964"/>
    </source>
</evidence>
<evidence type="ECO:0000256" key="6">
    <source>
        <dbReference type="ARBA" id="ARBA00022679"/>
    </source>
</evidence>
<dbReference type="InterPro" id="IPR001296">
    <property type="entry name" value="Glyco_trans_1"/>
</dbReference>
<feature type="binding site" evidence="8">
    <location>
        <position position="15"/>
    </location>
    <ligand>
        <name>ADP-alpha-D-glucose</name>
        <dbReference type="ChEBI" id="CHEBI:57498"/>
    </ligand>
</feature>
<dbReference type="EMBL" id="CP119311">
    <property type="protein sequence ID" value="WEK34440.1"/>
    <property type="molecule type" value="Genomic_DNA"/>
</dbReference>
<evidence type="ECO:0000256" key="5">
    <source>
        <dbReference type="ARBA" id="ARBA00022676"/>
    </source>
</evidence>
<dbReference type="SUPFAM" id="SSF53756">
    <property type="entry name" value="UDP-Glycosyltransferase/glycogen phosphorylase"/>
    <property type="match status" value="1"/>
</dbReference>
<dbReference type="Pfam" id="PF00534">
    <property type="entry name" value="Glycos_transf_1"/>
    <property type="match status" value="1"/>
</dbReference>
<evidence type="ECO:0000256" key="7">
    <source>
        <dbReference type="ARBA" id="ARBA00023056"/>
    </source>
</evidence>
<dbReference type="PANTHER" id="PTHR45825:SF11">
    <property type="entry name" value="ALPHA AMYLASE DOMAIN-CONTAINING PROTEIN"/>
    <property type="match status" value="1"/>
</dbReference>
<keyword evidence="7 8" id="KW-0320">Glycogen biosynthesis</keyword>
<dbReference type="Proteomes" id="UP001220610">
    <property type="component" value="Chromosome"/>
</dbReference>
<dbReference type="GO" id="GO:0005978">
    <property type="term" value="P:glycogen biosynthetic process"/>
    <property type="evidence" value="ECO:0007669"/>
    <property type="project" value="UniProtKB-UniRule"/>
</dbReference>
<dbReference type="EC" id="2.4.1.21" evidence="8"/>
<dbReference type="InterPro" id="IPR011835">
    <property type="entry name" value="GS/SS"/>
</dbReference>
<protein>
    <recommendedName>
        <fullName evidence="8">Glycogen synthase</fullName>
        <ecNumber evidence="8">2.4.1.21</ecNumber>
    </recommendedName>
    <alternativeName>
        <fullName evidence="8">Starch [bacterial glycogen] synthase</fullName>
    </alternativeName>
</protein>
<gene>
    <name evidence="8" type="primary">glgA</name>
    <name evidence="11" type="ORF">P0Y53_18290</name>
</gene>
<evidence type="ECO:0000256" key="1">
    <source>
        <dbReference type="ARBA" id="ARBA00001478"/>
    </source>
</evidence>
<proteinExistence type="inferred from homology"/>
<feature type="domain" description="Starch synthase catalytic" evidence="10">
    <location>
        <begin position="3"/>
        <end position="230"/>
    </location>
</feature>
<evidence type="ECO:0000259" key="10">
    <source>
        <dbReference type="Pfam" id="PF08323"/>
    </source>
</evidence>
<dbReference type="GO" id="GO:0009011">
    <property type="term" value="F:alpha-1,4-glucan glucosyltransferase (ADP-glucose donor) activity"/>
    <property type="evidence" value="ECO:0007669"/>
    <property type="project" value="UniProtKB-UniRule"/>
</dbReference>
<keyword evidence="6 8" id="KW-0808">Transferase</keyword>
<evidence type="ECO:0000313" key="11">
    <source>
        <dbReference type="EMBL" id="WEK34440.1"/>
    </source>
</evidence>